<sequence>MNTTHNPTNGRLAYPTDPPNTLDRRSDKPLDPAPSRGRDHGPGRLCWCGASIEWTGPLGPDRSWLERCDGREQHHTRTDWLPYVDVA</sequence>
<dbReference type="Proteomes" id="UP000199152">
    <property type="component" value="Unassembled WGS sequence"/>
</dbReference>
<dbReference type="EMBL" id="FOSW01000003">
    <property type="protein sequence ID" value="SFK74256.1"/>
    <property type="molecule type" value="Genomic_DNA"/>
</dbReference>
<dbReference type="AlphaFoldDB" id="A0A1I4C244"/>
<dbReference type="RefSeq" id="WP_177212675.1">
    <property type="nucleotide sequence ID" value="NZ_FOSW01000003.1"/>
</dbReference>
<evidence type="ECO:0000313" key="2">
    <source>
        <dbReference type="EMBL" id="SFK74256.1"/>
    </source>
</evidence>
<organism evidence="2 3">
    <name type="scientific">Geodermatophilus ruber</name>
    <dbReference type="NCBI Taxonomy" id="504800"/>
    <lineage>
        <taxon>Bacteria</taxon>
        <taxon>Bacillati</taxon>
        <taxon>Actinomycetota</taxon>
        <taxon>Actinomycetes</taxon>
        <taxon>Geodermatophilales</taxon>
        <taxon>Geodermatophilaceae</taxon>
        <taxon>Geodermatophilus</taxon>
    </lineage>
</organism>
<protein>
    <submittedName>
        <fullName evidence="2">Uncharacterized protein</fullName>
    </submittedName>
</protein>
<keyword evidence="3" id="KW-1185">Reference proteome</keyword>
<accession>A0A1I4C244</accession>
<reference evidence="2 3" key="1">
    <citation type="submission" date="2016-10" db="EMBL/GenBank/DDBJ databases">
        <authorList>
            <person name="de Groot N.N."/>
        </authorList>
    </citation>
    <scope>NUCLEOTIDE SEQUENCE [LARGE SCALE GENOMIC DNA]</scope>
    <source>
        <strain evidence="2 3">DSM 45317</strain>
    </source>
</reference>
<evidence type="ECO:0000313" key="3">
    <source>
        <dbReference type="Proteomes" id="UP000199152"/>
    </source>
</evidence>
<evidence type="ECO:0000256" key="1">
    <source>
        <dbReference type="SAM" id="MobiDB-lite"/>
    </source>
</evidence>
<proteinExistence type="predicted"/>
<feature type="compositionally biased region" description="Basic and acidic residues" evidence="1">
    <location>
        <begin position="22"/>
        <end position="42"/>
    </location>
</feature>
<name>A0A1I4C244_9ACTN</name>
<gene>
    <name evidence="2" type="ORF">SAMN04488085_103276</name>
</gene>
<feature type="region of interest" description="Disordered" evidence="1">
    <location>
        <begin position="1"/>
        <end position="44"/>
    </location>
</feature>
<dbReference type="InParanoid" id="A0A1I4C244"/>